<dbReference type="Proteomes" id="UP000597444">
    <property type="component" value="Unassembled WGS sequence"/>
</dbReference>
<dbReference type="PANTHER" id="PTHR33169:SF26">
    <property type="entry name" value="CONSERVED PROTEIN"/>
    <property type="match status" value="1"/>
</dbReference>
<evidence type="ECO:0000313" key="2">
    <source>
        <dbReference type="EMBL" id="GHO94015.1"/>
    </source>
</evidence>
<comment type="caution">
    <text evidence="2">The sequence shown here is derived from an EMBL/GenBank/DDBJ whole genome shotgun (WGS) entry which is preliminary data.</text>
</comment>
<dbReference type="AlphaFoldDB" id="A0A8J3N3A7"/>
<dbReference type="InterPro" id="IPR036390">
    <property type="entry name" value="WH_DNA-bd_sf"/>
</dbReference>
<dbReference type="Gene3D" id="1.10.10.10">
    <property type="entry name" value="Winged helix-like DNA-binding domain superfamily/Winged helix DNA-binding domain"/>
    <property type="match status" value="1"/>
</dbReference>
<dbReference type="InterPro" id="IPR052509">
    <property type="entry name" value="Metal_resp_DNA-bind_regulator"/>
</dbReference>
<dbReference type="SUPFAM" id="SSF46785">
    <property type="entry name" value="Winged helix' DNA-binding domain"/>
    <property type="match status" value="1"/>
</dbReference>
<sequence>MSRERIENEVTGNGGVRVAEGGARKQQTYQLFVLGQLMDKSLHGYMLRDFLCNVLGPFRQISWGALYPLIRQLERDGLIALDIEGDARQCNTEASGRQRKRYRITDAGRERFLAMMLEPDEYTVDTPELFLIKLIHFKYVSSEQQLAILQHYLGYLRMVENYTQMQQRRKENHQESYKDIDFTHILRGISLRLHGVQAELQWVEQEIARVADDAG</sequence>
<evidence type="ECO:0000259" key="1">
    <source>
        <dbReference type="Pfam" id="PF03551"/>
    </source>
</evidence>
<gene>
    <name evidence="2" type="ORF">KSF_040630</name>
</gene>
<dbReference type="Pfam" id="PF03551">
    <property type="entry name" value="PadR"/>
    <property type="match status" value="1"/>
</dbReference>
<proteinExistence type="predicted"/>
<keyword evidence="3" id="KW-1185">Reference proteome</keyword>
<name>A0A8J3N3A7_9CHLR</name>
<protein>
    <submittedName>
        <fullName evidence="2">PadR family transcriptional regulator</fullName>
    </submittedName>
</protein>
<dbReference type="InterPro" id="IPR005149">
    <property type="entry name" value="Tscrpt_reg_PadR_N"/>
</dbReference>
<feature type="domain" description="Transcription regulator PadR N-terminal" evidence="1">
    <location>
        <begin position="33"/>
        <end position="112"/>
    </location>
</feature>
<evidence type="ECO:0000313" key="3">
    <source>
        <dbReference type="Proteomes" id="UP000597444"/>
    </source>
</evidence>
<dbReference type="EMBL" id="BNJK01000001">
    <property type="protein sequence ID" value="GHO94015.1"/>
    <property type="molecule type" value="Genomic_DNA"/>
</dbReference>
<organism evidence="2 3">
    <name type="scientific">Reticulibacter mediterranei</name>
    <dbReference type="NCBI Taxonomy" id="2778369"/>
    <lineage>
        <taxon>Bacteria</taxon>
        <taxon>Bacillati</taxon>
        <taxon>Chloroflexota</taxon>
        <taxon>Ktedonobacteria</taxon>
        <taxon>Ktedonobacterales</taxon>
        <taxon>Reticulibacteraceae</taxon>
        <taxon>Reticulibacter</taxon>
    </lineage>
</organism>
<dbReference type="PANTHER" id="PTHR33169">
    <property type="entry name" value="PADR-FAMILY TRANSCRIPTIONAL REGULATOR"/>
    <property type="match status" value="1"/>
</dbReference>
<reference evidence="2" key="1">
    <citation type="submission" date="2020-10" db="EMBL/GenBank/DDBJ databases">
        <title>Taxonomic study of unclassified bacteria belonging to the class Ktedonobacteria.</title>
        <authorList>
            <person name="Yabe S."/>
            <person name="Wang C.M."/>
            <person name="Zheng Y."/>
            <person name="Sakai Y."/>
            <person name="Cavaletti L."/>
            <person name="Monciardini P."/>
            <person name="Donadio S."/>
        </authorList>
    </citation>
    <scope>NUCLEOTIDE SEQUENCE</scope>
    <source>
        <strain evidence="2">ID150040</strain>
    </source>
</reference>
<dbReference type="InterPro" id="IPR036388">
    <property type="entry name" value="WH-like_DNA-bd_sf"/>
</dbReference>
<accession>A0A8J3N3A7</accession>
<dbReference type="RefSeq" id="WP_220204777.1">
    <property type="nucleotide sequence ID" value="NZ_BNJK01000001.1"/>
</dbReference>